<organism evidence="1 2">
    <name type="scientific">Tribonema minus</name>
    <dbReference type="NCBI Taxonomy" id="303371"/>
    <lineage>
        <taxon>Eukaryota</taxon>
        <taxon>Sar</taxon>
        <taxon>Stramenopiles</taxon>
        <taxon>Ochrophyta</taxon>
        <taxon>PX clade</taxon>
        <taxon>Xanthophyceae</taxon>
        <taxon>Tribonematales</taxon>
        <taxon>Tribonemataceae</taxon>
        <taxon>Tribonema</taxon>
    </lineage>
</organism>
<gene>
    <name evidence="1" type="ORF">JKP88DRAFT_278091</name>
</gene>
<evidence type="ECO:0000313" key="2">
    <source>
        <dbReference type="Proteomes" id="UP000664859"/>
    </source>
</evidence>
<name>A0A836CE56_9STRA</name>
<evidence type="ECO:0000313" key="1">
    <source>
        <dbReference type="EMBL" id="KAG5182427.1"/>
    </source>
</evidence>
<protein>
    <submittedName>
        <fullName evidence="1">Uncharacterized protein</fullName>
    </submittedName>
</protein>
<dbReference type="AlphaFoldDB" id="A0A836CE56"/>
<dbReference type="Proteomes" id="UP000664859">
    <property type="component" value="Unassembled WGS sequence"/>
</dbReference>
<dbReference type="EMBL" id="JAFCMP010000246">
    <property type="protein sequence ID" value="KAG5182427.1"/>
    <property type="molecule type" value="Genomic_DNA"/>
</dbReference>
<accession>A0A836CE56</accession>
<proteinExistence type="predicted"/>
<sequence>MEAGTEIASLGLALMVGESVVAPGSLGLFCKVLDEGDSVSLPAFTPMAGYVRGTCRHDEASKSDSYARGTFHREDTGDKTVAYVLNSPDTAVFYNQQLMPLREAVAAVSDAAVDASDSVAGHTLVSHG</sequence>
<reference evidence="1" key="1">
    <citation type="submission" date="2021-02" db="EMBL/GenBank/DDBJ databases">
        <title>First Annotated Genome of the Yellow-green Alga Tribonema minus.</title>
        <authorList>
            <person name="Mahan K.M."/>
        </authorList>
    </citation>
    <scope>NUCLEOTIDE SEQUENCE</scope>
    <source>
        <strain evidence="1">UTEX B ZZ1240</strain>
    </source>
</reference>
<comment type="caution">
    <text evidence="1">The sequence shown here is derived from an EMBL/GenBank/DDBJ whole genome shotgun (WGS) entry which is preliminary data.</text>
</comment>
<keyword evidence="2" id="KW-1185">Reference proteome</keyword>